<name>A0A0A2W7U9_BEABA</name>
<dbReference type="AlphaFoldDB" id="A0A0A2W7U9"/>
<dbReference type="Pfam" id="PF20375">
    <property type="entry name" value="DUF6670"/>
    <property type="match status" value="1"/>
</dbReference>
<evidence type="ECO:0000313" key="2">
    <source>
        <dbReference type="Proteomes" id="UP000030106"/>
    </source>
</evidence>
<dbReference type="HOGENOM" id="CLU_061504_1_0_1"/>
<dbReference type="OrthoDB" id="4945137at2759"/>
<proteinExistence type="predicted"/>
<accession>A0A0A2W7U9</accession>
<dbReference type="InterPro" id="IPR046611">
    <property type="entry name" value="DUF6670"/>
</dbReference>
<sequence length="397" mass="43302">MSSPAGTDAAADVAPPPRPATNSLVSAAARLAITYAAPYLDDRLRASQAPFAQADIMLPHHDSRWWGWTHYGVFLPRLPEPYRFLNFMTLIGATGTACFDNDYLVAAGSDARDTATLLSATAHGDEHHYEAYDAASGSCEFRADGSRLVWGSDGDGGGGGDLVLECRHPEYTVTGRFRHMRVHIAVRATEHVSYFTKMPIYDHFSVLATYTGSIQDARRGSDGGGITTTPISGLCTVEYGRCMTPQALTRRPVPAALKLPVTFFTYQIVNLDASTQLLLTKVTGAGGSTLCLLAHLRTLSGGGAARVFERTELEVVEYAEKRLVDGQGRSMRVPRRMRWTVDEDDGGERLLQLEADVDAPFRYGHGQGYVSAYTFECTWGSRLLTGTGYLEWIDLDG</sequence>
<dbReference type="EMBL" id="ANFO01000504">
    <property type="protein sequence ID" value="KGQ09059.1"/>
    <property type="molecule type" value="Genomic_DNA"/>
</dbReference>
<reference evidence="1 2" key="1">
    <citation type="submission" date="2012-10" db="EMBL/GenBank/DDBJ databases">
        <title>Genome sequencing and analysis of entomopathogenic fungi Beauveria bassiana D1-5.</title>
        <authorList>
            <person name="Li Q."/>
            <person name="Wang L."/>
            <person name="Zhang Z."/>
            <person name="Wang Q."/>
            <person name="Ren J."/>
            <person name="Wang M."/>
            <person name="Xu W."/>
            <person name="Wang J."/>
            <person name="Lu Y."/>
            <person name="Du Q."/>
            <person name="Sun Z."/>
        </authorList>
    </citation>
    <scope>NUCLEOTIDE SEQUENCE [LARGE SCALE GENOMIC DNA]</scope>
    <source>
        <strain evidence="1 2">D1-5</strain>
    </source>
</reference>
<organism evidence="1 2">
    <name type="scientific">Beauveria bassiana D1-5</name>
    <dbReference type="NCBI Taxonomy" id="1245745"/>
    <lineage>
        <taxon>Eukaryota</taxon>
        <taxon>Fungi</taxon>
        <taxon>Dikarya</taxon>
        <taxon>Ascomycota</taxon>
        <taxon>Pezizomycotina</taxon>
        <taxon>Sordariomycetes</taxon>
        <taxon>Hypocreomycetidae</taxon>
        <taxon>Hypocreales</taxon>
        <taxon>Cordycipitaceae</taxon>
        <taxon>Beauveria</taxon>
    </lineage>
</organism>
<protein>
    <recommendedName>
        <fullName evidence="3">AttH domain-containing protein</fullName>
    </recommendedName>
</protein>
<dbReference type="Proteomes" id="UP000030106">
    <property type="component" value="Unassembled WGS sequence"/>
</dbReference>
<gene>
    <name evidence="1" type="ORF">BBAD15_g5591</name>
</gene>
<evidence type="ECO:0008006" key="3">
    <source>
        <dbReference type="Google" id="ProtNLM"/>
    </source>
</evidence>
<comment type="caution">
    <text evidence="1">The sequence shown here is derived from an EMBL/GenBank/DDBJ whole genome shotgun (WGS) entry which is preliminary data.</text>
</comment>
<evidence type="ECO:0000313" key="1">
    <source>
        <dbReference type="EMBL" id="KGQ09059.1"/>
    </source>
</evidence>